<dbReference type="InterPro" id="IPR009100">
    <property type="entry name" value="AcylCoA_DH/oxidase_NM_dom_sf"/>
</dbReference>
<evidence type="ECO:0000313" key="2">
    <source>
        <dbReference type="Proteomes" id="UP000308828"/>
    </source>
</evidence>
<dbReference type="AlphaFoldDB" id="A0A4S8NTN7"/>
<evidence type="ECO:0008006" key="3">
    <source>
        <dbReference type="Google" id="ProtNLM"/>
    </source>
</evidence>
<dbReference type="GO" id="GO:0016627">
    <property type="term" value="F:oxidoreductase activity, acting on the CH-CH group of donors"/>
    <property type="evidence" value="ECO:0007669"/>
    <property type="project" value="InterPro"/>
</dbReference>
<dbReference type="Gene3D" id="1.10.540.10">
    <property type="entry name" value="Acyl-CoA dehydrogenase/oxidase, N-terminal domain"/>
    <property type="match status" value="1"/>
</dbReference>
<dbReference type="OrthoDB" id="6184213at2"/>
<dbReference type="InterPro" id="IPR037069">
    <property type="entry name" value="AcylCoA_DH/ox_N_sf"/>
</dbReference>
<dbReference type="RefSeq" id="WP_136599730.1">
    <property type="nucleotide sequence ID" value="NZ_STGV01000006.1"/>
</dbReference>
<dbReference type="SUPFAM" id="SSF56645">
    <property type="entry name" value="Acyl-CoA dehydrogenase NM domain-like"/>
    <property type="match status" value="1"/>
</dbReference>
<dbReference type="EMBL" id="STGV01000006">
    <property type="protein sequence ID" value="THV20870.1"/>
    <property type="molecule type" value="Genomic_DNA"/>
</dbReference>
<dbReference type="Proteomes" id="UP000308828">
    <property type="component" value="Unassembled WGS sequence"/>
</dbReference>
<comment type="caution">
    <text evidence="1">The sequence shown here is derived from an EMBL/GenBank/DDBJ whole genome shotgun (WGS) entry which is preliminary data.</text>
</comment>
<proteinExistence type="predicted"/>
<accession>A0A4S8NTN7</accession>
<evidence type="ECO:0000313" key="1">
    <source>
        <dbReference type="EMBL" id="THV20870.1"/>
    </source>
</evidence>
<gene>
    <name evidence="1" type="ORF">FAA97_16860</name>
</gene>
<dbReference type="GO" id="GO:0050660">
    <property type="term" value="F:flavin adenine dinucleotide binding"/>
    <property type="evidence" value="ECO:0007669"/>
    <property type="project" value="InterPro"/>
</dbReference>
<sequence>MVVATADRLRPVPVALTREADVLAALDCLGPSATGHNKDQIFGLPMSGLLAISIPASFGGADISNLIVAEAVSRLAAWNAKAAEQLLRHLVALELVRTSGSAEQRKAIYGRVVLGDVFDLSARRVGVSPPRLVQSGLVFALDNGGADFEISASDWQILRASGAGSEPVAAILDIKRTSFRRENSPSEVTVHPDYILSLGENADCLARLMTAFLMAAATRGRVGAKAQTSVADPSAAIELELLDAMIQKAASLIDGIQVDDPPIDLAQIDRFCLALDTARLRCAGDHSPAIRS</sequence>
<organism evidence="1 2">
    <name type="scientific">Peteryoungia ipomoeae</name>
    <dbReference type="NCBI Taxonomy" id="1210932"/>
    <lineage>
        <taxon>Bacteria</taxon>
        <taxon>Pseudomonadati</taxon>
        <taxon>Pseudomonadota</taxon>
        <taxon>Alphaproteobacteria</taxon>
        <taxon>Hyphomicrobiales</taxon>
        <taxon>Rhizobiaceae</taxon>
        <taxon>Peteryoungia</taxon>
    </lineage>
</organism>
<reference evidence="1 2" key="1">
    <citation type="submission" date="2019-04" db="EMBL/GenBank/DDBJ databases">
        <title>Genome sequence of strain shin9-1.</title>
        <authorList>
            <person name="Gao J."/>
            <person name="Sun J."/>
        </authorList>
    </citation>
    <scope>NUCLEOTIDE SEQUENCE [LARGE SCALE GENOMIC DNA]</scope>
    <source>
        <strain evidence="2">shin9-1</strain>
    </source>
</reference>
<name>A0A4S8NTN7_9HYPH</name>
<protein>
    <recommendedName>
        <fullName evidence="3">Acyl-CoA dehydrogenase</fullName>
    </recommendedName>
</protein>
<keyword evidence="2" id="KW-1185">Reference proteome</keyword>